<feature type="compositionally biased region" description="Basic and acidic residues" evidence="1">
    <location>
        <begin position="26"/>
        <end position="56"/>
    </location>
</feature>
<evidence type="ECO:0000313" key="2">
    <source>
        <dbReference type="EMBL" id="OAP62275.1"/>
    </source>
</evidence>
<dbReference type="GeneID" id="30008647"/>
<comment type="caution">
    <text evidence="2">The sequence shown here is derived from an EMBL/GenBank/DDBJ whole genome shotgun (WGS) entry which is preliminary data.</text>
</comment>
<feature type="compositionally biased region" description="Low complexity" evidence="1">
    <location>
        <begin position="57"/>
        <end position="84"/>
    </location>
</feature>
<dbReference type="InterPro" id="IPR013083">
    <property type="entry name" value="Znf_RING/FYVE/PHD"/>
</dbReference>
<dbReference type="EMBL" id="LVYI01000003">
    <property type="protein sequence ID" value="OAP62275.1"/>
    <property type="molecule type" value="Genomic_DNA"/>
</dbReference>
<evidence type="ECO:0000313" key="3">
    <source>
        <dbReference type="Proteomes" id="UP000078343"/>
    </source>
</evidence>
<evidence type="ECO:0000256" key="1">
    <source>
        <dbReference type="SAM" id="MobiDB-lite"/>
    </source>
</evidence>
<reference evidence="2 3" key="1">
    <citation type="submission" date="2016-04" db="EMBL/GenBank/DDBJ databases">
        <title>Draft genome of Fonsecaea erecta CBS 125763.</title>
        <authorList>
            <person name="Weiss V.A."/>
            <person name="Vicente V.A."/>
            <person name="Raittz R.T."/>
            <person name="Moreno L.F."/>
            <person name="De Souza E.M."/>
            <person name="Pedrosa F.O."/>
            <person name="Steffens M.B."/>
            <person name="Faoro H."/>
            <person name="Tadra-Sfeir M.Z."/>
            <person name="Najafzadeh M.J."/>
            <person name="Felipe M.S."/>
            <person name="Teixeira M."/>
            <person name="Sun J."/>
            <person name="Xi L."/>
            <person name="Gomes R."/>
            <person name="De Azevedo C.M."/>
            <person name="Salgado C.G."/>
            <person name="Da Silva M.B."/>
            <person name="Nascimento M.F."/>
            <person name="Queiroz-Telles F."/>
            <person name="Attili D.S."/>
            <person name="Gorbushina A."/>
        </authorList>
    </citation>
    <scope>NUCLEOTIDE SEQUENCE [LARGE SCALE GENOMIC DNA]</scope>
    <source>
        <strain evidence="2 3">CBS 125763</strain>
    </source>
</reference>
<dbReference type="STRING" id="1367422.A0A178ZTD6"/>
<evidence type="ECO:0008006" key="4">
    <source>
        <dbReference type="Google" id="ProtNLM"/>
    </source>
</evidence>
<dbReference type="SUPFAM" id="SSF57850">
    <property type="entry name" value="RING/U-box"/>
    <property type="match status" value="1"/>
</dbReference>
<accession>A0A178ZTD6</accession>
<protein>
    <recommendedName>
        <fullName evidence="4">RING-type domain-containing protein</fullName>
    </recommendedName>
</protein>
<name>A0A178ZTD6_9EURO</name>
<organism evidence="2 3">
    <name type="scientific">Fonsecaea erecta</name>
    <dbReference type="NCBI Taxonomy" id="1367422"/>
    <lineage>
        <taxon>Eukaryota</taxon>
        <taxon>Fungi</taxon>
        <taxon>Dikarya</taxon>
        <taxon>Ascomycota</taxon>
        <taxon>Pezizomycotina</taxon>
        <taxon>Eurotiomycetes</taxon>
        <taxon>Chaetothyriomycetidae</taxon>
        <taxon>Chaetothyriales</taxon>
        <taxon>Herpotrichiellaceae</taxon>
        <taxon>Fonsecaea</taxon>
    </lineage>
</organism>
<keyword evidence="3" id="KW-1185">Reference proteome</keyword>
<dbReference type="Gene3D" id="3.30.40.10">
    <property type="entry name" value="Zinc/RING finger domain, C3HC4 (zinc finger)"/>
    <property type="match status" value="1"/>
</dbReference>
<gene>
    <name evidence="2" type="ORF">AYL99_04478</name>
</gene>
<feature type="region of interest" description="Disordered" evidence="1">
    <location>
        <begin position="159"/>
        <end position="262"/>
    </location>
</feature>
<feature type="region of interest" description="Disordered" evidence="1">
    <location>
        <begin position="1"/>
        <end position="84"/>
    </location>
</feature>
<dbReference type="AlphaFoldDB" id="A0A178ZTD6"/>
<dbReference type="OrthoDB" id="4158777at2759"/>
<dbReference type="RefSeq" id="XP_018695642.1">
    <property type="nucleotide sequence ID" value="XM_018835992.1"/>
</dbReference>
<proteinExistence type="predicted"/>
<dbReference type="Proteomes" id="UP000078343">
    <property type="component" value="Unassembled WGS sequence"/>
</dbReference>
<feature type="compositionally biased region" description="Basic and acidic residues" evidence="1">
    <location>
        <begin position="172"/>
        <end position="213"/>
    </location>
</feature>
<sequence>MDYYYHPQMSSLPHYNDYRPSGSQPRSDRATSSSDDHQYKRRRVDFENTTHRHMADPSHPSSAPAPTSAPTSTPSSASTSVPTSGNFIGTNLPGIAPLMNSGIFMAEDAALEYLNSRSGFAQDLRGIDSPFSYLPAGQPPRAADLSAHLYPNAGRQESGFANARLPTGNIFHDPRELGERSRELSARIRVSEQRLRESSERLRESSERLRESQHLAGEPPRSVTASHFGYSVDWTRSPQQSPAGEPLSSHWEPPSSAASPQKPPIMLVLSRATAEGIEALEDHKRECPACQLEFEQDHFMAVITCCDTAMHATCLSAWVNSVTYSKSKACMKCRRSIDARRILNNVVPPVNDKTWDEGVEFNAPESLKGDAKIELNISAKPERARMRRFGHPAYYPGFRSGRSTFALPDTLGPEARSAVLQYQEVQMRITDEVRLRSHAAYTACTRANQDDISANRALLEAQVRGEVSDLTPLVQRCETTRLAREKAREVYHKTQLELEAVSRTRPHRLHPVIDDTYWVNRYGDGRSAEDEPARNPTLYVVTGESFDPQSP</sequence>